<reference evidence="1 4" key="3">
    <citation type="journal article" date="2017" name="Nat. Microbiol.">
        <title>Natural product diversity associated with the nematode symbionts Photorhabdus and Xenorhabdus.</title>
        <authorList>
            <person name="Tobias N.J."/>
            <person name="Wolff H."/>
            <person name="Djahanschiri B."/>
            <person name="Grundmann F."/>
            <person name="Kronenwerth M."/>
            <person name="Shi Y.M."/>
            <person name="Simonyi S."/>
            <person name="Grun P."/>
            <person name="Shapiro-Ilan D."/>
            <person name="Pidot S.J."/>
            <person name="Stinear T.P."/>
            <person name="Ebersberger I."/>
            <person name="Bode H.B."/>
        </authorList>
    </citation>
    <scope>NUCLEOTIDE SEQUENCE [LARGE SCALE GENOMIC DNA]</scope>
    <source>
        <strain evidence="1 4">DSM 16336</strain>
    </source>
</reference>
<reference evidence="2" key="1">
    <citation type="submission" date="2016-12" db="EMBL/GenBank/DDBJ databases">
        <authorList>
            <person name="Song W.-J."/>
            <person name="Kurnit D.M."/>
        </authorList>
    </citation>
    <scope>NUCLEOTIDE SEQUENCE [LARGE SCALE GENOMIC DNA]</scope>
    <source>
        <strain evidence="2">HGB1681</strain>
    </source>
</reference>
<evidence type="ECO:0000313" key="2">
    <source>
        <dbReference type="EMBL" id="SIP74024.1"/>
    </source>
</evidence>
<gene>
    <name evidence="1" type="ORF">Xinn_02939</name>
    <name evidence="2" type="ORF">XIS1_490021</name>
</gene>
<proteinExistence type="predicted"/>
<accession>A0A1N6MZ24</accession>
<dbReference type="Proteomes" id="UP000224871">
    <property type="component" value="Unassembled WGS sequence"/>
</dbReference>
<reference evidence="3" key="2">
    <citation type="submission" date="2016-12" db="EMBL/GenBank/DDBJ databases">
        <authorList>
            <person name="Gaudriault S."/>
        </authorList>
    </citation>
    <scope>NUCLEOTIDE SEQUENCE [LARGE SCALE GENOMIC DNA]</scope>
    <source>
        <strain evidence="3">HGB1681 (deposited as PTA-6826 in the American Type Culture Collection)</strain>
    </source>
</reference>
<dbReference type="AlphaFoldDB" id="A0A1N6MZ24"/>
<evidence type="ECO:0000313" key="3">
    <source>
        <dbReference type="Proteomes" id="UP000196435"/>
    </source>
</evidence>
<name>A0A1N6MZ24_9GAMM</name>
<dbReference type="Proteomes" id="UP000196435">
    <property type="component" value="Unassembled WGS sequence"/>
</dbReference>
<sequence length="111" mass="12799">MLNNEKEPISTSNSDLDNKVLSINLRTVKIRRIIINMREEGENENNASILCQEQHTESKAKYFCKLARPDDSINGLGVYKMLLIAKLKRWDIVINVDSNNYILNAYLSKKN</sequence>
<dbReference type="EMBL" id="NIBU01000041">
    <property type="protein sequence ID" value="PHM31230.1"/>
    <property type="molecule type" value="Genomic_DNA"/>
</dbReference>
<dbReference type="EMBL" id="FTLG01000191">
    <property type="protein sequence ID" value="SIP74024.1"/>
    <property type="molecule type" value="Genomic_DNA"/>
</dbReference>
<protein>
    <submittedName>
        <fullName evidence="2">Uncharacterized protein</fullName>
    </submittedName>
</protein>
<organism evidence="2 3">
    <name type="scientific">Xenorhabdus innexi</name>
    <dbReference type="NCBI Taxonomy" id="290109"/>
    <lineage>
        <taxon>Bacteria</taxon>
        <taxon>Pseudomonadati</taxon>
        <taxon>Pseudomonadota</taxon>
        <taxon>Gammaproteobacteria</taxon>
        <taxon>Enterobacterales</taxon>
        <taxon>Morganellaceae</taxon>
        <taxon>Xenorhabdus</taxon>
    </lineage>
</organism>
<keyword evidence="4" id="KW-1185">Reference proteome</keyword>
<evidence type="ECO:0000313" key="1">
    <source>
        <dbReference type="EMBL" id="PHM31230.1"/>
    </source>
</evidence>
<dbReference type="RefSeq" id="WP_086953452.1">
    <property type="nucleotide sequence ID" value="NZ_CAWNQC010000239.1"/>
</dbReference>
<evidence type="ECO:0000313" key="4">
    <source>
        <dbReference type="Proteomes" id="UP000224871"/>
    </source>
</evidence>